<evidence type="ECO:0000313" key="1">
    <source>
        <dbReference type="EMBL" id="MBR7837713.1"/>
    </source>
</evidence>
<keyword evidence="2" id="KW-1185">Reference proteome</keyword>
<reference evidence="1" key="1">
    <citation type="submission" date="2021-04" db="EMBL/GenBank/DDBJ databases">
        <title>Genome based classification of Actinospica acidithermotolerans sp. nov., an actinobacterium isolated from an Indonesian hot spring.</title>
        <authorList>
            <person name="Kusuma A.B."/>
            <person name="Putra K.E."/>
            <person name="Nafisah S."/>
            <person name="Loh J."/>
            <person name="Nouioui I."/>
            <person name="Goodfellow M."/>
        </authorList>
    </citation>
    <scope>NUCLEOTIDE SEQUENCE</scope>
    <source>
        <strain evidence="1">CSCA 57</strain>
    </source>
</reference>
<protein>
    <recommendedName>
        <fullName evidence="3">SIS domain-containing protein</fullName>
    </recommendedName>
</protein>
<organism evidence="1 2">
    <name type="scientific">Actinospica durhamensis</name>
    <dbReference type="NCBI Taxonomy" id="1508375"/>
    <lineage>
        <taxon>Bacteria</taxon>
        <taxon>Bacillati</taxon>
        <taxon>Actinomycetota</taxon>
        <taxon>Actinomycetes</taxon>
        <taxon>Catenulisporales</taxon>
        <taxon>Actinospicaceae</taxon>
        <taxon>Actinospica</taxon>
    </lineage>
</organism>
<dbReference type="RefSeq" id="WP_212532180.1">
    <property type="nucleotide sequence ID" value="NZ_JAGSOG010000224.1"/>
</dbReference>
<comment type="caution">
    <text evidence="1">The sequence shown here is derived from an EMBL/GenBank/DDBJ whole genome shotgun (WGS) entry which is preliminary data.</text>
</comment>
<gene>
    <name evidence="1" type="ORF">KDL01_30825</name>
</gene>
<sequence length="197" mass="21128">MDRSEARILRELLETGRGRAWLDEADDFAAALRSAPRQVGGLLLVGPGEAEPWHFTAHLSEEARVLGLDQLIPTLVRGAPEEGAPAQLSVGLDRISSAGRNDAVLVVAQNDPESLVLERVADAKRRGARVLTLGQSAPLAADLAHDALTVPQSADVPTFDGAQHVVSAAAIDGRQHGLIVRLRRWVEAVNGPRVDRW</sequence>
<proteinExistence type="predicted"/>
<name>A0A941EUY4_9ACTN</name>
<accession>A0A941EUY4</accession>
<dbReference type="AlphaFoldDB" id="A0A941EUY4"/>
<dbReference type="EMBL" id="JAGSOG010000224">
    <property type="protein sequence ID" value="MBR7837713.1"/>
    <property type="molecule type" value="Genomic_DNA"/>
</dbReference>
<evidence type="ECO:0000313" key="2">
    <source>
        <dbReference type="Proteomes" id="UP000675781"/>
    </source>
</evidence>
<evidence type="ECO:0008006" key="3">
    <source>
        <dbReference type="Google" id="ProtNLM"/>
    </source>
</evidence>
<dbReference type="Proteomes" id="UP000675781">
    <property type="component" value="Unassembled WGS sequence"/>
</dbReference>